<name>A0ABV6ETN2_9BRAD</name>
<dbReference type="EMBL" id="JBHLWM010000005">
    <property type="protein sequence ID" value="MFC0241553.1"/>
    <property type="molecule type" value="Genomic_DNA"/>
</dbReference>
<accession>A0ABV6ETN2</accession>
<gene>
    <name evidence="1" type="ORF">ACFFJ6_13790</name>
</gene>
<evidence type="ECO:0000313" key="2">
    <source>
        <dbReference type="Proteomes" id="UP001589775"/>
    </source>
</evidence>
<dbReference type="Proteomes" id="UP001589775">
    <property type="component" value="Unassembled WGS sequence"/>
</dbReference>
<dbReference type="RefSeq" id="WP_378389732.1">
    <property type="nucleotide sequence ID" value="NZ_JBHLWM010000005.1"/>
</dbReference>
<keyword evidence="2" id="KW-1185">Reference proteome</keyword>
<sequence>MRGAVAALFFLDDPPLRPDDFVLAFLAEEVLADLRFDDLALEALALDDFDFEALDFEDLDDFDFDATAMLSTRFGYGRPARLARALAAAFLAGDRCFEALPVRLRGFARDHGAFLVAAFAFVFAPEDFDADVFVDLAMPHQRQKSRAVSR</sequence>
<protein>
    <submittedName>
        <fullName evidence="1">Uncharacterized protein</fullName>
    </submittedName>
</protein>
<evidence type="ECO:0000313" key="1">
    <source>
        <dbReference type="EMBL" id="MFC0241553.1"/>
    </source>
</evidence>
<comment type="caution">
    <text evidence="1">The sequence shown here is derived from an EMBL/GenBank/DDBJ whole genome shotgun (WGS) entry which is preliminary data.</text>
</comment>
<organism evidence="1 2">
    <name type="scientific">Rhodopseudomonas telluris</name>
    <dbReference type="NCBI Taxonomy" id="644215"/>
    <lineage>
        <taxon>Bacteria</taxon>
        <taxon>Pseudomonadati</taxon>
        <taxon>Pseudomonadota</taxon>
        <taxon>Alphaproteobacteria</taxon>
        <taxon>Hyphomicrobiales</taxon>
        <taxon>Nitrobacteraceae</taxon>
        <taxon>Rhodopseudomonas</taxon>
    </lineage>
</organism>
<reference evidence="1 2" key="1">
    <citation type="submission" date="2024-09" db="EMBL/GenBank/DDBJ databases">
        <authorList>
            <person name="Sun Q."/>
            <person name="Mori K."/>
        </authorList>
    </citation>
    <scope>NUCLEOTIDE SEQUENCE [LARGE SCALE GENOMIC DNA]</scope>
    <source>
        <strain evidence="1 2">KCTC 23279</strain>
    </source>
</reference>
<proteinExistence type="predicted"/>